<organism evidence="1 2">
    <name type="scientific">Cymbomonas tetramitiformis</name>
    <dbReference type="NCBI Taxonomy" id="36881"/>
    <lineage>
        <taxon>Eukaryota</taxon>
        <taxon>Viridiplantae</taxon>
        <taxon>Chlorophyta</taxon>
        <taxon>Pyramimonadophyceae</taxon>
        <taxon>Pyramimonadales</taxon>
        <taxon>Pyramimonadaceae</taxon>
        <taxon>Cymbomonas</taxon>
    </lineage>
</organism>
<protein>
    <submittedName>
        <fullName evidence="1">Uncharacterized protein</fullName>
    </submittedName>
</protein>
<keyword evidence="2" id="KW-1185">Reference proteome</keyword>
<dbReference type="Proteomes" id="UP001190700">
    <property type="component" value="Unassembled WGS sequence"/>
</dbReference>
<dbReference type="EMBL" id="LGRX02009686">
    <property type="protein sequence ID" value="KAK3271509.1"/>
    <property type="molecule type" value="Genomic_DNA"/>
</dbReference>
<comment type="caution">
    <text evidence="1">The sequence shown here is derived from an EMBL/GenBank/DDBJ whole genome shotgun (WGS) entry which is preliminary data.</text>
</comment>
<feature type="non-terminal residue" evidence="1">
    <location>
        <position position="863"/>
    </location>
</feature>
<dbReference type="AlphaFoldDB" id="A0AAE0G4N9"/>
<accession>A0AAE0G4N9</accession>
<gene>
    <name evidence="1" type="ORF">CYMTET_20148</name>
</gene>
<evidence type="ECO:0000313" key="1">
    <source>
        <dbReference type="EMBL" id="KAK3271509.1"/>
    </source>
</evidence>
<sequence length="863" mass="88700">MAALRGQTIGPQRRRSPWVRSSGFSQLAALRCGQIIALQRAGGSPVGQIIGPVHALRGQIIGPRAAALRGSMGLLCVTRALRGQITLAASTSRGQIIAAERALRGQIAVLRRKRRSPVRSSGRMRALRSDHRFAARSPWSDHRASQRGDSPWSDTGLQRLRLSVGQDHWGFAAAALLSQVRSSGSQRGGSWSDEIIGRLAARRLSPWSGSSGRTALSEAWDHRGFAARRLSVVRSSGLRSAAALRALEALGEDTELVLAEAGVPGGPGRAAMLAAYQALSELGSGQAGRGPGGRVVPGLRAQRGLREAAWMGSLVRLLAESGHSLEEAFHLAWEQVHVQGEGGQEAKDLVEACLPLGRLHEDLCVPSAWPYASSVSGGSGWGGYIAGGLAYTEWPLLRTVGAALATELRVALEGVSELEIFCGASPLVLAGLSGGRLQESLSGGLASAASMAVDSEGGAGLAQGGTPRDAAAALWLCRVRAAAACATERGAGAGAGSLRALAHWLGQVAARVHVGALPGPAATLTVDRVAAELRMTAEVVTQLVGHPVVARLQTAMVRLAAAAELPPCLHELQAGSLLQAAGAVAAEAVAQAAASSETEMGTAGHTRRGVGAAGAIAPLLGGGHVSGVWFGSAAEEWHEVVGASGVLTALRAALYSANQQNAVYADSAAAVAAGTESAVQLSIWRREHSLERARKPPAHPCVDPLHPLFVAVAAFEAQMLDACAPRAWVPSDVEHALGTEGCVGVTMRQLQEGREELWAAAQSPAALPSLDALLVAWLHLRKAAAAALALAMPSAGQSGGGLTSGEGVQHTLDLACRAMDKAFNIPAGAVVARRGGSSATCATSRTAALFSVSALVKAAMLAV</sequence>
<proteinExistence type="predicted"/>
<evidence type="ECO:0000313" key="2">
    <source>
        <dbReference type="Proteomes" id="UP001190700"/>
    </source>
</evidence>
<name>A0AAE0G4N9_9CHLO</name>
<reference evidence="1 2" key="1">
    <citation type="journal article" date="2015" name="Genome Biol. Evol.">
        <title>Comparative Genomics of a Bacterivorous Green Alga Reveals Evolutionary Causalities and Consequences of Phago-Mixotrophic Mode of Nutrition.</title>
        <authorList>
            <person name="Burns J.A."/>
            <person name="Paasch A."/>
            <person name="Narechania A."/>
            <person name="Kim E."/>
        </authorList>
    </citation>
    <scope>NUCLEOTIDE SEQUENCE [LARGE SCALE GENOMIC DNA]</scope>
    <source>
        <strain evidence="1 2">PLY_AMNH</strain>
    </source>
</reference>